<name>G9XUY2_DESHA</name>
<feature type="non-terminal residue" evidence="1">
    <location>
        <position position="1"/>
    </location>
</feature>
<organism evidence="1 2">
    <name type="scientific">Desulfitobacterium hafniense DP7</name>
    <dbReference type="NCBI Taxonomy" id="537010"/>
    <lineage>
        <taxon>Bacteria</taxon>
        <taxon>Bacillati</taxon>
        <taxon>Bacillota</taxon>
        <taxon>Clostridia</taxon>
        <taxon>Eubacteriales</taxon>
        <taxon>Desulfitobacteriaceae</taxon>
        <taxon>Desulfitobacterium</taxon>
    </lineage>
</organism>
<accession>G9XUY2</accession>
<reference evidence="1 2" key="1">
    <citation type="submission" date="2011-08" db="EMBL/GenBank/DDBJ databases">
        <authorList>
            <person name="Weinstock G."/>
            <person name="Sodergren E."/>
            <person name="Clifton S."/>
            <person name="Fulton L."/>
            <person name="Fulton B."/>
            <person name="Courtney L."/>
            <person name="Fronick C."/>
            <person name="Harrison M."/>
            <person name="Strong C."/>
            <person name="Farmer C."/>
            <person name="Delahaunty K."/>
            <person name="Markovic C."/>
            <person name="Hall O."/>
            <person name="Minx P."/>
            <person name="Tomlinson C."/>
            <person name="Mitreva M."/>
            <person name="Hou S."/>
            <person name="Chen J."/>
            <person name="Wollam A."/>
            <person name="Pepin K.H."/>
            <person name="Johnson M."/>
            <person name="Bhonagiri V."/>
            <person name="Zhang X."/>
            <person name="Suruliraj S."/>
            <person name="Warren W."/>
            <person name="Chinwalla A."/>
            <person name="Mardis E.R."/>
            <person name="Wilson R.K."/>
        </authorList>
    </citation>
    <scope>NUCLEOTIDE SEQUENCE [LARGE SCALE GENOMIC DNA]</scope>
    <source>
        <strain evidence="1 2">DP7</strain>
    </source>
</reference>
<comment type="caution">
    <text evidence="1">The sequence shown here is derived from an EMBL/GenBank/DDBJ whole genome shotgun (WGS) entry which is preliminary data.</text>
</comment>
<sequence length="54" mass="5664">KAKSLGCFAGLSGEAVVGNAGEEACLSGFFRLYRCRLSGRVGDLEKAPGRSRES</sequence>
<protein>
    <submittedName>
        <fullName evidence="1">Uncharacterized protein</fullName>
    </submittedName>
</protein>
<gene>
    <name evidence="1" type="ORF">HMPREF0322_04795</name>
</gene>
<evidence type="ECO:0000313" key="2">
    <source>
        <dbReference type="Proteomes" id="UP000004416"/>
    </source>
</evidence>
<dbReference type="AlphaFoldDB" id="G9XUY2"/>
<proteinExistence type="predicted"/>
<dbReference type="EMBL" id="AFZX01000131">
    <property type="protein sequence ID" value="EHL04704.1"/>
    <property type="molecule type" value="Genomic_DNA"/>
</dbReference>
<dbReference type="PATRIC" id="fig|537010.4.peg.4464"/>
<dbReference type="HOGENOM" id="CLU_3054784_0_0_9"/>
<dbReference type="Proteomes" id="UP000004416">
    <property type="component" value="Unassembled WGS sequence"/>
</dbReference>
<evidence type="ECO:0000313" key="1">
    <source>
        <dbReference type="EMBL" id="EHL04704.1"/>
    </source>
</evidence>